<dbReference type="Proteomes" id="UP000189981">
    <property type="component" value="Unassembled WGS sequence"/>
</dbReference>
<dbReference type="AlphaFoldDB" id="A0A1T5ERL6"/>
<protein>
    <submittedName>
        <fullName evidence="1">Uncharacterized protein</fullName>
    </submittedName>
</protein>
<dbReference type="STRING" id="572036.SAMN05661099_3160"/>
<accession>A0A1T5ERL6</accession>
<dbReference type="EMBL" id="FUYR01000004">
    <property type="protein sequence ID" value="SKB86545.1"/>
    <property type="molecule type" value="Genomic_DNA"/>
</dbReference>
<sequence>MKRNTKNQAMKLVEQFDQQLHEILMSDLKAIRNARINLIKHITFNNNRQDRLMTA</sequence>
<gene>
    <name evidence="1" type="ORF">SAMN05661099_3160</name>
</gene>
<dbReference type="RefSeq" id="WP_170878476.1">
    <property type="nucleotide sequence ID" value="NZ_FUYR01000004.1"/>
</dbReference>
<keyword evidence="2" id="KW-1185">Reference proteome</keyword>
<evidence type="ECO:0000313" key="1">
    <source>
        <dbReference type="EMBL" id="SKB86545.1"/>
    </source>
</evidence>
<name>A0A1T5ERL6_9SPHI</name>
<evidence type="ECO:0000313" key="2">
    <source>
        <dbReference type="Proteomes" id="UP000189981"/>
    </source>
</evidence>
<organism evidence="1 2">
    <name type="scientific">Daejeonella lutea</name>
    <dbReference type="NCBI Taxonomy" id="572036"/>
    <lineage>
        <taxon>Bacteria</taxon>
        <taxon>Pseudomonadati</taxon>
        <taxon>Bacteroidota</taxon>
        <taxon>Sphingobacteriia</taxon>
        <taxon>Sphingobacteriales</taxon>
        <taxon>Sphingobacteriaceae</taxon>
        <taxon>Daejeonella</taxon>
    </lineage>
</organism>
<proteinExistence type="predicted"/>
<reference evidence="2" key="1">
    <citation type="submission" date="2017-02" db="EMBL/GenBank/DDBJ databases">
        <authorList>
            <person name="Varghese N."/>
            <person name="Submissions S."/>
        </authorList>
    </citation>
    <scope>NUCLEOTIDE SEQUENCE [LARGE SCALE GENOMIC DNA]</scope>
    <source>
        <strain evidence="2">DSM 22385</strain>
    </source>
</reference>